<sequence length="30" mass="3434">MSNCKLRPRQRCHTPKIPSQESPKPSDTNP</sequence>
<gene>
    <name evidence="2" type="ORF">COLO4_20611</name>
</gene>
<organism evidence="2 3">
    <name type="scientific">Corchorus olitorius</name>
    <dbReference type="NCBI Taxonomy" id="93759"/>
    <lineage>
        <taxon>Eukaryota</taxon>
        <taxon>Viridiplantae</taxon>
        <taxon>Streptophyta</taxon>
        <taxon>Embryophyta</taxon>
        <taxon>Tracheophyta</taxon>
        <taxon>Spermatophyta</taxon>
        <taxon>Magnoliopsida</taxon>
        <taxon>eudicotyledons</taxon>
        <taxon>Gunneridae</taxon>
        <taxon>Pentapetalae</taxon>
        <taxon>rosids</taxon>
        <taxon>malvids</taxon>
        <taxon>Malvales</taxon>
        <taxon>Malvaceae</taxon>
        <taxon>Grewioideae</taxon>
        <taxon>Apeibeae</taxon>
        <taxon>Corchorus</taxon>
    </lineage>
</organism>
<keyword evidence="3" id="KW-1185">Reference proteome</keyword>
<comment type="caution">
    <text evidence="2">The sequence shown here is derived from an EMBL/GenBank/DDBJ whole genome shotgun (WGS) entry which is preliminary data.</text>
</comment>
<protein>
    <submittedName>
        <fullName evidence="2">Uncharacterized protein</fullName>
    </submittedName>
</protein>
<evidence type="ECO:0000313" key="3">
    <source>
        <dbReference type="Proteomes" id="UP000187203"/>
    </source>
</evidence>
<name>A0A1R3IYQ7_9ROSI</name>
<reference evidence="3" key="1">
    <citation type="submission" date="2013-09" db="EMBL/GenBank/DDBJ databases">
        <title>Corchorus olitorius genome sequencing.</title>
        <authorList>
            <person name="Alam M."/>
            <person name="Haque M.S."/>
            <person name="Islam M.S."/>
            <person name="Emdad E.M."/>
            <person name="Islam M.M."/>
            <person name="Ahmed B."/>
            <person name="Halim A."/>
            <person name="Hossen Q.M.M."/>
            <person name="Hossain M.Z."/>
            <person name="Ahmed R."/>
            <person name="Khan M.M."/>
            <person name="Islam R."/>
            <person name="Rashid M.M."/>
            <person name="Khan S.A."/>
            <person name="Rahman M.S."/>
            <person name="Alam M."/>
            <person name="Yahiya A.S."/>
            <person name="Khan M.S."/>
            <person name="Azam M.S."/>
            <person name="Haque T."/>
            <person name="Lashkar M.Z.H."/>
            <person name="Akhand A.I."/>
            <person name="Morshed G."/>
            <person name="Roy S."/>
            <person name="Uddin K.S."/>
            <person name="Rabeya T."/>
            <person name="Hossain A.S."/>
            <person name="Chowdhury A."/>
            <person name="Snigdha A.R."/>
            <person name="Mortoza M.S."/>
            <person name="Matin S.A."/>
            <person name="Hoque S.M.E."/>
            <person name="Islam M.K."/>
            <person name="Roy D.K."/>
            <person name="Haider R."/>
            <person name="Moosa M.M."/>
            <person name="Elias S.M."/>
            <person name="Hasan A.M."/>
            <person name="Jahan S."/>
            <person name="Shafiuddin M."/>
            <person name="Mahmood N."/>
            <person name="Shommy N.S."/>
        </authorList>
    </citation>
    <scope>NUCLEOTIDE SEQUENCE [LARGE SCALE GENOMIC DNA]</scope>
    <source>
        <strain evidence="3">cv. O-4</strain>
    </source>
</reference>
<dbReference type="Proteomes" id="UP000187203">
    <property type="component" value="Unassembled WGS sequence"/>
</dbReference>
<evidence type="ECO:0000256" key="1">
    <source>
        <dbReference type="SAM" id="MobiDB-lite"/>
    </source>
</evidence>
<evidence type="ECO:0000313" key="2">
    <source>
        <dbReference type="EMBL" id="OMO87708.1"/>
    </source>
</evidence>
<dbReference type="EMBL" id="AWUE01017273">
    <property type="protein sequence ID" value="OMO87708.1"/>
    <property type="molecule type" value="Genomic_DNA"/>
</dbReference>
<accession>A0A1R3IYQ7</accession>
<feature type="compositionally biased region" description="Polar residues" evidence="1">
    <location>
        <begin position="17"/>
        <end position="30"/>
    </location>
</feature>
<proteinExistence type="predicted"/>
<dbReference type="AlphaFoldDB" id="A0A1R3IYQ7"/>
<feature type="compositionally biased region" description="Basic residues" evidence="1">
    <location>
        <begin position="1"/>
        <end position="14"/>
    </location>
</feature>
<feature type="region of interest" description="Disordered" evidence="1">
    <location>
        <begin position="1"/>
        <end position="30"/>
    </location>
</feature>